<protein>
    <submittedName>
        <fullName evidence="1">Glycosyl transferase</fullName>
    </submittedName>
</protein>
<sequence>MARSDRPLSRKLIRLGFQAMGRSRAHRQDLWPGLAIDRASGGVTWRGRLLFTLTAPAAMIPANLPLIAAVGSGPSLKNQRIEALGDGTAILCNGAASLTDRIRPLAVAVEDERFVFRHHAMLAALPRDIPLLLSPAAIRAWAERDPGSLENRPIALIENLERPLGGPRRPLSAPALRDIVLRGHRGALSLAPDQGVVITGTVAFSAVQFALAAAPRQILLAGIDLTNDAEPRFYEGTDTAPSGLSAGIERILAGFGLAREAAARRDIAITCASPVSALLGLGYPLDDSLTP</sequence>
<dbReference type="Proteomes" id="UP000234530">
    <property type="component" value="Chromosome"/>
</dbReference>
<proteinExistence type="predicted"/>
<reference evidence="1 2" key="1">
    <citation type="journal article" date="2013" name="Antonie Van Leeuwenhoek">
        <title>Paracoccus zhejiangensis sp. nov., isolated from activated sludge in wastewater-treatment system.</title>
        <authorList>
            <person name="Wu Z.G."/>
            <person name="Zhang D.F."/>
            <person name="Liu Y.L."/>
            <person name="Wang F."/>
            <person name="Jiang X."/>
            <person name="Li C."/>
            <person name="Li S.P."/>
            <person name="Hong Q."/>
            <person name="Li W.J."/>
        </authorList>
    </citation>
    <scope>NUCLEOTIDE SEQUENCE [LARGE SCALE GENOMIC DNA]</scope>
    <source>
        <strain evidence="1 2">J6</strain>
    </source>
</reference>
<keyword evidence="1" id="KW-0808">Transferase</keyword>
<evidence type="ECO:0000313" key="2">
    <source>
        <dbReference type="Proteomes" id="UP000234530"/>
    </source>
</evidence>
<dbReference type="RefSeq" id="WP_101752674.1">
    <property type="nucleotide sequence ID" value="NZ_CP025430.1"/>
</dbReference>
<dbReference type="GO" id="GO:0016740">
    <property type="term" value="F:transferase activity"/>
    <property type="evidence" value="ECO:0007669"/>
    <property type="project" value="UniProtKB-KW"/>
</dbReference>
<dbReference type="EMBL" id="CP025430">
    <property type="protein sequence ID" value="AUH64645.1"/>
    <property type="molecule type" value="Genomic_DNA"/>
</dbReference>
<evidence type="ECO:0000313" key="1">
    <source>
        <dbReference type="EMBL" id="AUH64645.1"/>
    </source>
</evidence>
<dbReference type="OrthoDB" id="8280268at2"/>
<gene>
    <name evidence="1" type="ORF">CX676_11105</name>
</gene>
<dbReference type="KEGG" id="pzh:CX676_11105"/>
<keyword evidence="2" id="KW-1185">Reference proteome</keyword>
<dbReference type="AlphaFoldDB" id="A0A2H5EZB9"/>
<accession>A0A2H5EZB9</accession>
<organism evidence="1 2">
    <name type="scientific">Paracoccus zhejiangensis</name>
    <dbReference type="NCBI Taxonomy" id="1077935"/>
    <lineage>
        <taxon>Bacteria</taxon>
        <taxon>Pseudomonadati</taxon>
        <taxon>Pseudomonadota</taxon>
        <taxon>Alphaproteobacteria</taxon>
        <taxon>Rhodobacterales</taxon>
        <taxon>Paracoccaceae</taxon>
        <taxon>Paracoccus</taxon>
    </lineage>
</organism>
<name>A0A2H5EZB9_9RHOB</name>